<evidence type="ECO:0000259" key="1">
    <source>
        <dbReference type="PROSITE" id="PS50943"/>
    </source>
</evidence>
<proteinExistence type="predicted"/>
<dbReference type="EMBL" id="CP012752">
    <property type="protein sequence ID" value="ALG11138.1"/>
    <property type="molecule type" value="Genomic_DNA"/>
</dbReference>
<dbReference type="OrthoDB" id="10007778at2"/>
<protein>
    <recommendedName>
        <fullName evidence="1">HTH cro/C1-type domain-containing protein</fullName>
    </recommendedName>
</protein>
<reference evidence="2 3" key="1">
    <citation type="submission" date="2015-07" db="EMBL/GenBank/DDBJ databases">
        <title>Genome sequencing of Kibdelosporangium phytohabitans.</title>
        <authorList>
            <person name="Qin S."/>
            <person name="Xing K."/>
        </authorList>
    </citation>
    <scope>NUCLEOTIDE SEQUENCE [LARGE SCALE GENOMIC DNA]</scope>
    <source>
        <strain evidence="2 3">KLBMP1111</strain>
    </source>
</reference>
<keyword evidence="3" id="KW-1185">Reference proteome</keyword>
<dbReference type="CDD" id="cd00093">
    <property type="entry name" value="HTH_XRE"/>
    <property type="match status" value="1"/>
</dbReference>
<dbReference type="Gene3D" id="1.10.260.40">
    <property type="entry name" value="lambda repressor-like DNA-binding domains"/>
    <property type="match status" value="1"/>
</dbReference>
<organism evidence="2 3">
    <name type="scientific">Kibdelosporangium phytohabitans</name>
    <dbReference type="NCBI Taxonomy" id="860235"/>
    <lineage>
        <taxon>Bacteria</taxon>
        <taxon>Bacillati</taxon>
        <taxon>Actinomycetota</taxon>
        <taxon>Actinomycetes</taxon>
        <taxon>Pseudonocardiales</taxon>
        <taxon>Pseudonocardiaceae</taxon>
        <taxon>Kibdelosporangium</taxon>
    </lineage>
</organism>
<dbReference type="SUPFAM" id="SSF47413">
    <property type="entry name" value="lambda repressor-like DNA-binding domains"/>
    <property type="match status" value="1"/>
</dbReference>
<dbReference type="AlphaFoldDB" id="A0A0N9I4W0"/>
<gene>
    <name evidence="2" type="ORF">AOZ06_33440</name>
</gene>
<evidence type="ECO:0000313" key="3">
    <source>
        <dbReference type="Proteomes" id="UP000063699"/>
    </source>
</evidence>
<dbReference type="KEGG" id="kphy:AOZ06_33440"/>
<dbReference type="InterPro" id="IPR010982">
    <property type="entry name" value="Lambda_DNA-bd_dom_sf"/>
</dbReference>
<dbReference type="STRING" id="860235.AOZ06_33440"/>
<sequence>MVTRTAVPKNTGSTFLRRKLGAKLRRLREEAGWTLGEAAAELDKTRSASQRIESGETRADAHLVRTTMDKYDEDLVRPHYRRSNSASLRWRAALRR</sequence>
<dbReference type="GO" id="GO:0003677">
    <property type="term" value="F:DNA binding"/>
    <property type="evidence" value="ECO:0007669"/>
    <property type="project" value="InterPro"/>
</dbReference>
<dbReference type="SMART" id="SM00530">
    <property type="entry name" value="HTH_XRE"/>
    <property type="match status" value="1"/>
</dbReference>
<dbReference type="Pfam" id="PF13560">
    <property type="entry name" value="HTH_31"/>
    <property type="match status" value="1"/>
</dbReference>
<accession>A0A0N9I4W0</accession>
<feature type="domain" description="HTH cro/C1-type" evidence="1">
    <location>
        <begin position="24"/>
        <end position="75"/>
    </location>
</feature>
<dbReference type="Proteomes" id="UP000063699">
    <property type="component" value="Chromosome"/>
</dbReference>
<name>A0A0N9I4W0_9PSEU</name>
<evidence type="ECO:0000313" key="2">
    <source>
        <dbReference type="EMBL" id="ALG11138.1"/>
    </source>
</evidence>
<dbReference type="InterPro" id="IPR001387">
    <property type="entry name" value="Cro/C1-type_HTH"/>
</dbReference>
<dbReference type="PROSITE" id="PS50943">
    <property type="entry name" value="HTH_CROC1"/>
    <property type="match status" value="1"/>
</dbReference>